<feature type="region of interest" description="Disordered" evidence="1">
    <location>
        <begin position="976"/>
        <end position="1024"/>
    </location>
</feature>
<dbReference type="EMBL" id="QNGE01003186">
    <property type="protein sequence ID" value="KAA3674390.1"/>
    <property type="molecule type" value="Genomic_DNA"/>
</dbReference>
<dbReference type="SUPFAM" id="SSF54236">
    <property type="entry name" value="Ubiquitin-like"/>
    <property type="match status" value="1"/>
</dbReference>
<evidence type="ECO:0000313" key="5">
    <source>
        <dbReference type="Proteomes" id="UP000324629"/>
    </source>
</evidence>
<dbReference type="AlphaFoldDB" id="A0A5J4NG37"/>
<evidence type="ECO:0000259" key="3">
    <source>
        <dbReference type="PROSITE" id="PS50235"/>
    </source>
</evidence>
<feature type="domain" description="Ubiquitin-like" evidence="2">
    <location>
        <begin position="1008"/>
        <end position="1082"/>
    </location>
</feature>
<feature type="region of interest" description="Disordered" evidence="1">
    <location>
        <begin position="430"/>
        <end position="458"/>
    </location>
</feature>
<feature type="domain" description="USP" evidence="3">
    <location>
        <begin position="1"/>
        <end position="241"/>
    </location>
</feature>
<dbReference type="InterPro" id="IPR001394">
    <property type="entry name" value="Peptidase_C19_UCH"/>
</dbReference>
<dbReference type="GO" id="GO:0005634">
    <property type="term" value="C:nucleus"/>
    <property type="evidence" value="ECO:0007669"/>
    <property type="project" value="TreeGrafter"/>
</dbReference>
<feature type="compositionally biased region" description="Polar residues" evidence="1">
    <location>
        <begin position="304"/>
        <end position="314"/>
    </location>
</feature>
<dbReference type="InterPro" id="IPR050164">
    <property type="entry name" value="Peptidase_C19"/>
</dbReference>
<proteinExistence type="predicted"/>
<evidence type="ECO:0000313" key="4">
    <source>
        <dbReference type="EMBL" id="KAA3674390.1"/>
    </source>
</evidence>
<dbReference type="InterPro" id="IPR038765">
    <property type="entry name" value="Papain-like_cys_pep_sf"/>
</dbReference>
<dbReference type="Gene3D" id="3.90.70.10">
    <property type="entry name" value="Cysteine proteinases"/>
    <property type="match status" value="1"/>
</dbReference>
<keyword evidence="4" id="KW-0378">Hydrolase</keyword>
<feature type="region of interest" description="Disordered" evidence="1">
    <location>
        <begin position="286"/>
        <end position="314"/>
    </location>
</feature>
<dbReference type="Proteomes" id="UP000324629">
    <property type="component" value="Unassembled WGS sequence"/>
</dbReference>
<dbReference type="GO" id="GO:0004843">
    <property type="term" value="F:cysteine-type deubiquitinase activity"/>
    <property type="evidence" value="ECO:0007669"/>
    <property type="project" value="InterPro"/>
</dbReference>
<dbReference type="PROSITE" id="PS50053">
    <property type="entry name" value="UBIQUITIN_2"/>
    <property type="match status" value="1"/>
</dbReference>
<feature type="region of interest" description="Disordered" evidence="1">
    <location>
        <begin position="845"/>
        <end position="864"/>
    </location>
</feature>
<dbReference type="Gene3D" id="3.10.20.90">
    <property type="entry name" value="Phosphatidylinositol 3-kinase Catalytic Subunit, Chain A, domain 1"/>
    <property type="match status" value="1"/>
</dbReference>
<feature type="compositionally biased region" description="Acidic residues" evidence="1">
    <location>
        <begin position="848"/>
        <end position="857"/>
    </location>
</feature>
<dbReference type="PANTHER" id="PTHR24006">
    <property type="entry name" value="UBIQUITIN CARBOXYL-TERMINAL HYDROLASE"/>
    <property type="match status" value="1"/>
</dbReference>
<dbReference type="InterPro" id="IPR018200">
    <property type="entry name" value="USP_CS"/>
</dbReference>
<protein>
    <submittedName>
        <fullName evidence="4">Ubiquitin carboxyl-terminal hydrolase 48</fullName>
    </submittedName>
</protein>
<organism evidence="4 5">
    <name type="scientific">Paragonimus westermani</name>
    <dbReference type="NCBI Taxonomy" id="34504"/>
    <lineage>
        <taxon>Eukaryota</taxon>
        <taxon>Metazoa</taxon>
        <taxon>Spiralia</taxon>
        <taxon>Lophotrochozoa</taxon>
        <taxon>Platyhelminthes</taxon>
        <taxon>Trematoda</taxon>
        <taxon>Digenea</taxon>
        <taxon>Plagiorchiida</taxon>
        <taxon>Troglotremata</taxon>
        <taxon>Troglotrematidae</taxon>
        <taxon>Paragonimus</taxon>
    </lineage>
</organism>
<accession>A0A5J4NG37</accession>
<comment type="caution">
    <text evidence="4">The sequence shown here is derived from an EMBL/GenBank/DDBJ whole genome shotgun (WGS) entry which is preliminary data.</text>
</comment>
<feature type="compositionally biased region" description="Basic and acidic residues" evidence="1">
    <location>
        <begin position="977"/>
        <end position="990"/>
    </location>
</feature>
<dbReference type="InterPro" id="IPR000626">
    <property type="entry name" value="Ubiquitin-like_dom"/>
</dbReference>
<dbReference type="InterPro" id="IPR028889">
    <property type="entry name" value="USP"/>
</dbReference>
<name>A0A5J4NG37_9TREM</name>
<feature type="compositionally biased region" description="Polar residues" evidence="1">
    <location>
        <begin position="286"/>
        <end position="297"/>
    </location>
</feature>
<dbReference type="InterPro" id="IPR029071">
    <property type="entry name" value="Ubiquitin-like_domsf"/>
</dbReference>
<dbReference type="Pfam" id="PF00443">
    <property type="entry name" value="UCH"/>
    <property type="match status" value="1"/>
</dbReference>
<keyword evidence="5" id="KW-1185">Reference proteome</keyword>
<dbReference type="SUPFAM" id="SSF54001">
    <property type="entry name" value="Cysteine proteinases"/>
    <property type="match status" value="1"/>
</dbReference>
<dbReference type="Pfam" id="PF00240">
    <property type="entry name" value="ubiquitin"/>
    <property type="match status" value="1"/>
</dbReference>
<evidence type="ECO:0000256" key="1">
    <source>
        <dbReference type="SAM" id="MobiDB-lite"/>
    </source>
</evidence>
<reference evidence="4 5" key="1">
    <citation type="journal article" date="2019" name="Gigascience">
        <title>Whole-genome sequence of the oriental lung fluke Paragonimus westermani.</title>
        <authorList>
            <person name="Oey H."/>
            <person name="Zakrzewski M."/>
            <person name="Narain K."/>
            <person name="Devi K.R."/>
            <person name="Agatsuma T."/>
            <person name="Nawaratna S."/>
            <person name="Gobert G.N."/>
            <person name="Jones M.K."/>
            <person name="Ragan M.A."/>
            <person name="McManus D.P."/>
            <person name="Krause L."/>
        </authorList>
    </citation>
    <scope>NUCLEOTIDE SEQUENCE [LARGE SCALE GENOMIC DNA]</scope>
    <source>
        <strain evidence="4 5">IND2009</strain>
    </source>
</reference>
<feature type="compositionally biased region" description="Polar residues" evidence="1">
    <location>
        <begin position="430"/>
        <end position="444"/>
    </location>
</feature>
<dbReference type="PROSITE" id="PS50235">
    <property type="entry name" value="USP_3"/>
    <property type="match status" value="1"/>
</dbReference>
<dbReference type="GO" id="GO:0016579">
    <property type="term" value="P:protein deubiquitination"/>
    <property type="evidence" value="ECO:0007669"/>
    <property type="project" value="InterPro"/>
</dbReference>
<dbReference type="PROSITE" id="PS00973">
    <property type="entry name" value="USP_2"/>
    <property type="match status" value="1"/>
</dbReference>
<dbReference type="GO" id="GO:0005829">
    <property type="term" value="C:cytosol"/>
    <property type="evidence" value="ECO:0007669"/>
    <property type="project" value="TreeGrafter"/>
</dbReference>
<evidence type="ECO:0000259" key="2">
    <source>
        <dbReference type="PROSITE" id="PS50053"/>
    </source>
</evidence>
<sequence>MHLLEARFQEAGLSVVEDFIRGEYVYETSCLQCDFISKRPTKFLELSLKVSSTSLVECIRDYFKAESLTGENRYACPRCLQKQNGIRRACITRAPSLLCIQLLRFTYDPRTGQRKKHKASVRLPDLLELTGIRDGIRSEHSAACLELESGVTHCRLYRLCGVLLHIGTQPTSGHYVAVVRDSRCTIPGDGAHALQESVQDENEDWWSVCNDVEVCTIPASQFLLSKINGSSKSLQSLYSSSDSKCVVAAEDHQPVLPAKRAANSRTYRTKKQRQDFLQTLDLESLGSSNCPTESSAPSEPVIQSEPSECPSQTSVRWHSSSNVYMVFYQDVNDCREMQPVAVPDRLRELVEHVNFSNRQELRDRETAKINKLSTLRDLLKMLWPPDLSCEQGSDAGVTTRAISLVPTLWLRDWLSHPELPVLKRLSESTSGSLTEADDASQQRCDQPPESPNPSHYAFPACPHGRVPVDLDPFTYRAVSTVGLVEAERHLVDGISEQSSFSITGSLPRLQPCRDCVCLKVALISLEQSIRALSKEMDSFVRSKQLTLSSSCDADSVYNVKDSGSQFYWIGKRSLRMWRVLSRTYVRRLYSNPKSDHAVRKPPHTPFNADVLCPHGQLRSSPTRYLRGLPAALWHRLIHLFPGACIPTFPVDSMRTIKCPDCEQIEASLVERAARERQLLASLLLPAPKRVLQPVFDSFLSVDISKHNHFLSPQKHFQIQPVSNGMSPSSVRIPMGAESLDFKDKTTALCELGNAKVPGESDTVYLVPSDFLQLWRRFVKNPLPEMLPKYLPSGLNGDGVLCKHSQLAMPWWELIADSLLSPLSSFEWNVLSHAYPSAPLGEASRMDAFSDDSTSDPDDSNHNPRANLVLPPLYVIPNRAKIYSLWQLHPTEWATVCAECHAELLSDRNSFKNARIRIRLVTGPEEALNILRLDTDSVEVRRQGPLDSEQLTYQSVLTAHPSSTAENQTAQLTVVQTEQDRDENVKGKSPDTTEILATKPDRGKSKRSYPTFVRRSSRQRSHPNDLIVYGSSDQSLQHIKVQLMQLLGVTPSDQHLMYKGVELYDHSKTLSELGISADSLLSVWTDSPVWNVSEVAQNPLCSKSSSNHRPLSKALLSSEAATCSSNISKSL</sequence>
<gene>
    <name evidence="4" type="ORF">DEA37_0004179</name>
</gene>